<comment type="catalytic activity">
    <reaction evidence="7">
        <text>fluoride(in) = fluoride(out)</text>
        <dbReference type="Rhea" id="RHEA:76159"/>
        <dbReference type="ChEBI" id="CHEBI:17051"/>
    </reaction>
    <physiologicalReaction direction="left-to-right" evidence="7">
        <dbReference type="Rhea" id="RHEA:76160"/>
    </physiologicalReaction>
</comment>
<dbReference type="Pfam" id="PF02537">
    <property type="entry name" value="CRCB"/>
    <property type="match status" value="1"/>
</dbReference>
<evidence type="ECO:0000256" key="2">
    <source>
        <dbReference type="ARBA" id="ARBA00022475"/>
    </source>
</evidence>
<keyword evidence="8" id="KW-0813">Transport</keyword>
<dbReference type="RefSeq" id="WP_210113495.1">
    <property type="nucleotide sequence ID" value="NZ_BAAADX010000004.1"/>
</dbReference>
<dbReference type="GO" id="GO:0062054">
    <property type="term" value="F:fluoride channel activity"/>
    <property type="evidence" value="ECO:0007669"/>
    <property type="project" value="UniProtKB-UniRule"/>
</dbReference>
<dbReference type="EMBL" id="JAGGKE010000010">
    <property type="protein sequence ID" value="MBP1902637.1"/>
    <property type="molecule type" value="Genomic_DNA"/>
</dbReference>
<evidence type="ECO:0000256" key="8">
    <source>
        <dbReference type="HAMAP-Rule" id="MF_00454"/>
    </source>
</evidence>
<dbReference type="HAMAP" id="MF_00454">
    <property type="entry name" value="FluC"/>
    <property type="match status" value="1"/>
</dbReference>
<reference evidence="9 10" key="1">
    <citation type="submission" date="2021-03" db="EMBL/GenBank/DDBJ databases">
        <title>Genomic Encyclopedia of Type Strains, Phase IV (KMG-IV): sequencing the most valuable type-strain genomes for metagenomic binning, comparative biology and taxonomic classification.</title>
        <authorList>
            <person name="Goeker M."/>
        </authorList>
    </citation>
    <scope>NUCLEOTIDE SEQUENCE [LARGE SCALE GENOMIC DNA]</scope>
    <source>
        <strain evidence="9 10">DSM 12287</strain>
    </source>
</reference>
<feature type="binding site" evidence="8">
    <location>
        <position position="72"/>
    </location>
    <ligand>
        <name>Na(+)</name>
        <dbReference type="ChEBI" id="CHEBI:29101"/>
        <note>structural</note>
    </ligand>
</feature>
<dbReference type="AlphaFoldDB" id="A0A8J7RSB5"/>
<evidence type="ECO:0000256" key="5">
    <source>
        <dbReference type="ARBA" id="ARBA00023136"/>
    </source>
</evidence>
<keyword evidence="8" id="KW-0479">Metal-binding</keyword>
<feature type="binding site" evidence="8">
    <location>
        <position position="69"/>
    </location>
    <ligand>
        <name>Na(+)</name>
        <dbReference type="ChEBI" id="CHEBI:29101"/>
        <note>structural</note>
    </ligand>
</feature>
<keyword evidence="5 8" id="KW-0472">Membrane</keyword>
<protein>
    <recommendedName>
        <fullName evidence="8">Fluoride-specific ion channel FluC</fullName>
    </recommendedName>
</protein>
<evidence type="ECO:0000256" key="6">
    <source>
        <dbReference type="ARBA" id="ARBA00035120"/>
    </source>
</evidence>
<evidence type="ECO:0000313" key="10">
    <source>
        <dbReference type="Proteomes" id="UP000770586"/>
    </source>
</evidence>
<evidence type="ECO:0000256" key="3">
    <source>
        <dbReference type="ARBA" id="ARBA00022692"/>
    </source>
</evidence>
<dbReference type="Proteomes" id="UP000770586">
    <property type="component" value="Unassembled WGS sequence"/>
</dbReference>
<name>A0A8J7RSB5_9EURY</name>
<keyword evidence="4 8" id="KW-1133">Transmembrane helix</keyword>
<dbReference type="GO" id="GO:0140114">
    <property type="term" value="P:cellular detoxification of fluoride"/>
    <property type="evidence" value="ECO:0007669"/>
    <property type="project" value="UniProtKB-UniRule"/>
</dbReference>
<dbReference type="GO" id="GO:0005886">
    <property type="term" value="C:plasma membrane"/>
    <property type="evidence" value="ECO:0007669"/>
    <property type="project" value="UniProtKB-SubCell"/>
</dbReference>
<evidence type="ECO:0000256" key="7">
    <source>
        <dbReference type="ARBA" id="ARBA00035585"/>
    </source>
</evidence>
<proteinExistence type="inferred from homology"/>
<comment type="subcellular location">
    <subcellularLocation>
        <location evidence="1 8">Cell membrane</location>
        <topology evidence="1 8">Multi-pass membrane protein</topology>
    </subcellularLocation>
</comment>
<keyword evidence="2 8" id="KW-1003">Cell membrane</keyword>
<evidence type="ECO:0000256" key="4">
    <source>
        <dbReference type="ARBA" id="ARBA00022989"/>
    </source>
</evidence>
<dbReference type="InterPro" id="IPR003691">
    <property type="entry name" value="FluC"/>
</dbReference>
<dbReference type="OrthoDB" id="304656at2157"/>
<keyword evidence="8" id="KW-0915">Sodium</keyword>
<comment type="activity regulation">
    <text evidence="8">Na(+) is not transported, but it plays an essential structural role and its presence is essential for fluoride channel function.</text>
</comment>
<accession>A0A8J7RSB5</accession>
<sequence>MTVSPLVATALVGVGGALGAASRHWVGLRTEGRRSILLVNALGSLALGAVSAAPIGSTAALGLGVGFCGAFTTFSSFAVETVRAASETGNRAAAVVAASNIAVALVAFLLGSLLVTGVFG</sequence>
<keyword evidence="8" id="KW-0407">Ion channel</keyword>
<keyword evidence="3 8" id="KW-0812">Transmembrane</keyword>
<comment type="caution">
    <text evidence="9">The sequence shown here is derived from an EMBL/GenBank/DDBJ whole genome shotgun (WGS) entry which is preliminary data.</text>
</comment>
<keyword evidence="8" id="KW-0406">Ion transport</keyword>
<dbReference type="GO" id="GO:0046872">
    <property type="term" value="F:metal ion binding"/>
    <property type="evidence" value="ECO:0007669"/>
    <property type="project" value="UniProtKB-KW"/>
</dbReference>
<evidence type="ECO:0000256" key="1">
    <source>
        <dbReference type="ARBA" id="ARBA00004651"/>
    </source>
</evidence>
<gene>
    <name evidence="8" type="primary">fluC</name>
    <name evidence="8" type="synonym">crcB</name>
    <name evidence="9" type="ORF">J2744_002330</name>
</gene>
<keyword evidence="10" id="KW-1185">Reference proteome</keyword>
<feature type="transmembrane region" description="Helical" evidence="8">
    <location>
        <begin position="35"/>
        <end position="53"/>
    </location>
</feature>
<evidence type="ECO:0000313" key="9">
    <source>
        <dbReference type="EMBL" id="MBP1902637.1"/>
    </source>
</evidence>
<feature type="transmembrane region" description="Helical" evidence="8">
    <location>
        <begin position="60"/>
        <end position="79"/>
    </location>
</feature>
<feature type="transmembrane region" description="Helical" evidence="8">
    <location>
        <begin position="91"/>
        <end position="119"/>
    </location>
</feature>
<organism evidence="9 10">
    <name type="scientific">Halorubrum trapanicum</name>
    <dbReference type="NCBI Taxonomy" id="29284"/>
    <lineage>
        <taxon>Archaea</taxon>
        <taxon>Methanobacteriati</taxon>
        <taxon>Methanobacteriota</taxon>
        <taxon>Stenosarchaea group</taxon>
        <taxon>Halobacteria</taxon>
        <taxon>Halobacteriales</taxon>
        <taxon>Haloferacaceae</taxon>
        <taxon>Halorubrum</taxon>
    </lineage>
</organism>
<comment type="similarity">
    <text evidence="6 8">Belongs to the fluoride channel Fluc/FEX (TC 1.A.43) family.</text>
</comment>
<comment type="function">
    <text evidence="8">Fluoride-specific ion channel. Important for reducing fluoride concentration in the cell, thus reducing its toxicity.</text>
</comment>